<dbReference type="Proteomes" id="UP001234581">
    <property type="component" value="Unassembled WGS sequence"/>
</dbReference>
<dbReference type="Gene3D" id="1.10.10.60">
    <property type="entry name" value="Homeodomain-like"/>
    <property type="match status" value="1"/>
</dbReference>
<dbReference type="InterPro" id="IPR017884">
    <property type="entry name" value="SANT_dom"/>
</dbReference>
<evidence type="ECO:0000256" key="1">
    <source>
        <dbReference type="SAM" id="MobiDB-lite"/>
    </source>
</evidence>
<dbReference type="Pfam" id="PF00249">
    <property type="entry name" value="Myb_DNA-binding"/>
    <property type="match status" value="1"/>
</dbReference>
<feature type="region of interest" description="Disordered" evidence="1">
    <location>
        <begin position="186"/>
        <end position="219"/>
    </location>
</feature>
<dbReference type="EMBL" id="JARTCD010000101">
    <property type="protein sequence ID" value="KAJ8652551.1"/>
    <property type="molecule type" value="Genomic_DNA"/>
</dbReference>
<dbReference type="PROSITE" id="PS51293">
    <property type="entry name" value="SANT"/>
    <property type="match status" value="1"/>
</dbReference>
<evidence type="ECO:0000313" key="4">
    <source>
        <dbReference type="Proteomes" id="UP001234581"/>
    </source>
</evidence>
<accession>A0AAD7XTR9</accession>
<feature type="domain" description="SANT" evidence="2">
    <location>
        <begin position="85"/>
        <end position="117"/>
    </location>
</feature>
<dbReference type="AlphaFoldDB" id="A0AAD7XTR9"/>
<name>A0AAD7XTR9_9FUNG</name>
<protein>
    <recommendedName>
        <fullName evidence="2">SANT domain-containing protein</fullName>
    </recommendedName>
</protein>
<keyword evidence="4" id="KW-1185">Reference proteome</keyword>
<organism evidence="3 4">
    <name type="scientific">Lichtheimia ornata</name>
    <dbReference type="NCBI Taxonomy" id="688661"/>
    <lineage>
        <taxon>Eukaryota</taxon>
        <taxon>Fungi</taxon>
        <taxon>Fungi incertae sedis</taxon>
        <taxon>Mucoromycota</taxon>
        <taxon>Mucoromycotina</taxon>
        <taxon>Mucoromycetes</taxon>
        <taxon>Mucorales</taxon>
        <taxon>Lichtheimiaceae</taxon>
        <taxon>Lichtheimia</taxon>
    </lineage>
</organism>
<reference evidence="3 4" key="1">
    <citation type="submission" date="2023-03" db="EMBL/GenBank/DDBJ databases">
        <title>Genome sequence of Lichtheimia ornata CBS 291.66.</title>
        <authorList>
            <person name="Mohabir J.T."/>
            <person name="Shea T.P."/>
            <person name="Kurbessoian T."/>
            <person name="Berby B."/>
            <person name="Fontaine J."/>
            <person name="Livny J."/>
            <person name="Gnirke A."/>
            <person name="Stajich J.E."/>
            <person name="Cuomo C.A."/>
        </authorList>
    </citation>
    <scope>NUCLEOTIDE SEQUENCE [LARGE SCALE GENOMIC DNA]</scope>
    <source>
        <strain evidence="3">CBS 291.66</strain>
    </source>
</reference>
<feature type="compositionally biased region" description="Basic and acidic residues" evidence="1">
    <location>
        <begin position="186"/>
        <end position="205"/>
    </location>
</feature>
<evidence type="ECO:0000259" key="2">
    <source>
        <dbReference type="PROSITE" id="PS51293"/>
    </source>
</evidence>
<dbReference type="InterPro" id="IPR009057">
    <property type="entry name" value="Homeodomain-like_sf"/>
</dbReference>
<dbReference type="RefSeq" id="XP_058337465.1">
    <property type="nucleotide sequence ID" value="XM_058491772.1"/>
</dbReference>
<evidence type="ECO:0000313" key="3">
    <source>
        <dbReference type="EMBL" id="KAJ8652551.1"/>
    </source>
</evidence>
<proteinExistence type="predicted"/>
<sequence length="219" mass="25633">MTADDTNHLESSDAMVIDSPEVKQEETPMVLSPEQERVRAKQEWIKQFRLKFCIRPDFEITKNIIHPDGTLNQDYFRPPRGAKRQPTRKWTDAEKDLLIEGIEKYGIGNFGEISKELLPKWTTNELRIKCIRLIGRQNLQLYRGWKGNADDIAREYAYNKELGNKHGTWKQGVLVYDDDGKVEKELREYHKKDQDKGKQKMDSSNKKKTQSSDEDVEMS</sequence>
<gene>
    <name evidence="3" type="ORF">O0I10_011810</name>
</gene>
<comment type="caution">
    <text evidence="3">The sequence shown here is derived from an EMBL/GenBank/DDBJ whole genome shotgun (WGS) entry which is preliminary data.</text>
</comment>
<dbReference type="InterPro" id="IPR001005">
    <property type="entry name" value="SANT/Myb"/>
</dbReference>
<dbReference type="SMART" id="SM00717">
    <property type="entry name" value="SANT"/>
    <property type="match status" value="1"/>
</dbReference>
<dbReference type="GeneID" id="83219208"/>
<dbReference type="SUPFAM" id="SSF46689">
    <property type="entry name" value="Homeodomain-like"/>
    <property type="match status" value="1"/>
</dbReference>